<accession>A0A2S9PVK3</accession>
<proteinExistence type="predicted"/>
<dbReference type="SUPFAM" id="SSF52833">
    <property type="entry name" value="Thioredoxin-like"/>
    <property type="match status" value="1"/>
</dbReference>
<gene>
    <name evidence="4" type="ORF">C6N75_14830</name>
</gene>
<organism evidence="4 5">
    <name type="scientific">Streptomyces solincola</name>
    <dbReference type="NCBI Taxonomy" id="2100817"/>
    <lineage>
        <taxon>Bacteria</taxon>
        <taxon>Bacillati</taxon>
        <taxon>Actinomycetota</taxon>
        <taxon>Actinomycetes</taxon>
        <taxon>Kitasatosporales</taxon>
        <taxon>Streptomycetaceae</taxon>
        <taxon>Streptomyces</taxon>
    </lineage>
</organism>
<sequence>MQSRRVSQASDEVSRIRKRRAVVAAVAAVLLGTAAVVGSLLSGDDSPPRWKEAAGRPVTAPRHTSGPDGTRVLLGRPSASHTLQVYEDPRCPGCALVERVIGADVRKDVRRGKYRLQYVGATFLDGDSLDGDRVRTGAFGEGSKAALSALGAALDTGEEAFLAYKDALYSARFHPDERDDRFGDEDYLLEVADSVPALRGNAAFHQAVRDRTYDAWALAMARAFQQSGTTATPKLVLDGQDLTTADGGSLPLSAEQYREAVDRRLAAR</sequence>
<name>A0A2S9PVK3_9ACTN</name>
<dbReference type="OrthoDB" id="4135024at2"/>
<comment type="caution">
    <text evidence="4">The sequence shown here is derived from an EMBL/GenBank/DDBJ whole genome shotgun (WGS) entry which is preliminary data.</text>
</comment>
<evidence type="ECO:0000256" key="2">
    <source>
        <dbReference type="SAM" id="Phobius"/>
    </source>
</evidence>
<dbReference type="InterPro" id="IPR036249">
    <property type="entry name" value="Thioredoxin-like_sf"/>
</dbReference>
<evidence type="ECO:0000313" key="5">
    <source>
        <dbReference type="Proteomes" id="UP000239322"/>
    </source>
</evidence>
<dbReference type="EMBL" id="PVLV01000205">
    <property type="protein sequence ID" value="PRH78438.1"/>
    <property type="molecule type" value="Genomic_DNA"/>
</dbReference>
<dbReference type="Pfam" id="PF13462">
    <property type="entry name" value="Thioredoxin_4"/>
    <property type="match status" value="1"/>
</dbReference>
<keyword evidence="5" id="KW-1185">Reference proteome</keyword>
<dbReference type="InterPro" id="IPR012336">
    <property type="entry name" value="Thioredoxin-like_fold"/>
</dbReference>
<dbReference type="Proteomes" id="UP000239322">
    <property type="component" value="Unassembled WGS sequence"/>
</dbReference>
<dbReference type="RefSeq" id="WP_146132565.1">
    <property type="nucleotide sequence ID" value="NZ_PVLV01000205.1"/>
</dbReference>
<dbReference type="AlphaFoldDB" id="A0A2S9PVK3"/>
<evidence type="ECO:0000313" key="4">
    <source>
        <dbReference type="EMBL" id="PRH78438.1"/>
    </source>
</evidence>
<feature type="region of interest" description="Disordered" evidence="1">
    <location>
        <begin position="42"/>
        <end position="69"/>
    </location>
</feature>
<protein>
    <submittedName>
        <fullName evidence="4">Disulfide bond formation protein DsbA</fullName>
    </submittedName>
</protein>
<evidence type="ECO:0000259" key="3">
    <source>
        <dbReference type="Pfam" id="PF13462"/>
    </source>
</evidence>
<dbReference type="Gene3D" id="3.40.30.10">
    <property type="entry name" value="Glutaredoxin"/>
    <property type="match status" value="1"/>
</dbReference>
<feature type="transmembrane region" description="Helical" evidence="2">
    <location>
        <begin position="21"/>
        <end position="41"/>
    </location>
</feature>
<reference evidence="4 5" key="1">
    <citation type="submission" date="2018-03" db="EMBL/GenBank/DDBJ databases">
        <title>Novel Streptomyces sp. from soil.</title>
        <authorList>
            <person name="Tan G.Y.A."/>
            <person name="Lee Z.Y."/>
        </authorList>
    </citation>
    <scope>NUCLEOTIDE SEQUENCE [LARGE SCALE GENOMIC DNA]</scope>
    <source>
        <strain evidence="4 5">ST5x</strain>
    </source>
</reference>
<feature type="domain" description="Thioredoxin-like fold" evidence="3">
    <location>
        <begin position="69"/>
        <end position="262"/>
    </location>
</feature>
<evidence type="ECO:0000256" key="1">
    <source>
        <dbReference type="SAM" id="MobiDB-lite"/>
    </source>
</evidence>
<keyword evidence="2" id="KW-0812">Transmembrane</keyword>
<keyword evidence="2" id="KW-1133">Transmembrane helix</keyword>
<keyword evidence="2" id="KW-0472">Membrane</keyword>